<name>A0ABR3RD09_9PLEO</name>
<organism evidence="2 3">
    <name type="scientific">Paraconiothyrium brasiliense</name>
    <dbReference type="NCBI Taxonomy" id="300254"/>
    <lineage>
        <taxon>Eukaryota</taxon>
        <taxon>Fungi</taxon>
        <taxon>Dikarya</taxon>
        <taxon>Ascomycota</taxon>
        <taxon>Pezizomycotina</taxon>
        <taxon>Dothideomycetes</taxon>
        <taxon>Pleosporomycetidae</taxon>
        <taxon>Pleosporales</taxon>
        <taxon>Massarineae</taxon>
        <taxon>Didymosphaeriaceae</taxon>
        <taxon>Paraconiothyrium</taxon>
    </lineage>
</organism>
<accession>A0ABR3RD09</accession>
<feature type="compositionally biased region" description="Polar residues" evidence="1">
    <location>
        <begin position="317"/>
        <end position="333"/>
    </location>
</feature>
<sequence length="586" mass="65142">MPILIPGPTPHTVHLQAGDTNLGADVAQQSIQLPTTVAEKSAYLRARIRSSSENSDTIVIGVPDVEPAALRLYAWWLQFGDAPLFLHDETGPVSQPCRTLIWRECFDLIQAHILGSRFDDVNFQRYILGQFDQWLAPQQEPDRELLDYLWKMERALVSEDLLCFVMGHMFHIEQRRARVLVAWMTELIQGRRLMDNGEGIRGVERREMEASTTRIRNKALSLNKMKADRRRTVSKSATEVSAAAQGVVVDEPVSRDKTPSSLYDEGGSELRQPPDATQWASSGGITTTMSLGSQYRKDASASRPGSSAILRKPTQLARKQSSSQGKFNHSPQASGIHPKALASIANTNIHAEIERQRTSSPRLPPLPSVHPMIRQGLANSATEEGPQSSQTELRGGAHSRTSFNNAAIMPAMPHTSLQLLDFWTDPSPSDLPGPDFWAGLPSDTREPVPPKDKPAVSEPAQIRSLSPPYSPTTKQFIQSFTLTRTPTPRRRATRSWSVASIRSLEKEKPAHKKSVIDRPGRGLISRKPVPQEGMEFLRRFVDGERLMRMVSVNSRPEGLHLIKDGGGRGGEDVWERGWDVRRPGTA</sequence>
<evidence type="ECO:0000313" key="3">
    <source>
        <dbReference type="Proteomes" id="UP001521785"/>
    </source>
</evidence>
<feature type="compositionally biased region" description="Basic and acidic residues" evidence="1">
    <location>
        <begin position="443"/>
        <end position="455"/>
    </location>
</feature>
<gene>
    <name evidence="2" type="ORF">SLS60_005752</name>
</gene>
<evidence type="ECO:0000313" key="2">
    <source>
        <dbReference type="EMBL" id="KAL1602336.1"/>
    </source>
</evidence>
<proteinExistence type="predicted"/>
<reference evidence="2 3" key="1">
    <citation type="submission" date="2024-02" db="EMBL/GenBank/DDBJ databases">
        <title>De novo assembly and annotation of 12 fungi associated with fruit tree decline syndrome in Ontario, Canada.</title>
        <authorList>
            <person name="Sulman M."/>
            <person name="Ellouze W."/>
            <person name="Ilyukhin E."/>
        </authorList>
    </citation>
    <scope>NUCLEOTIDE SEQUENCE [LARGE SCALE GENOMIC DNA]</scope>
    <source>
        <strain evidence="2 3">M42-189</strain>
    </source>
</reference>
<comment type="caution">
    <text evidence="2">The sequence shown here is derived from an EMBL/GenBank/DDBJ whole genome shotgun (WGS) entry which is preliminary data.</text>
</comment>
<dbReference type="EMBL" id="JAKJXO020000007">
    <property type="protein sequence ID" value="KAL1602336.1"/>
    <property type="molecule type" value="Genomic_DNA"/>
</dbReference>
<feature type="region of interest" description="Disordered" evidence="1">
    <location>
        <begin position="433"/>
        <end position="470"/>
    </location>
</feature>
<feature type="region of interest" description="Disordered" evidence="1">
    <location>
        <begin position="248"/>
        <end position="337"/>
    </location>
</feature>
<feature type="compositionally biased region" description="Polar residues" evidence="1">
    <location>
        <begin position="378"/>
        <end position="392"/>
    </location>
</feature>
<keyword evidence="3" id="KW-1185">Reference proteome</keyword>
<evidence type="ECO:0000256" key="1">
    <source>
        <dbReference type="SAM" id="MobiDB-lite"/>
    </source>
</evidence>
<feature type="compositionally biased region" description="Polar residues" evidence="1">
    <location>
        <begin position="278"/>
        <end position="293"/>
    </location>
</feature>
<dbReference type="Proteomes" id="UP001521785">
    <property type="component" value="Unassembled WGS sequence"/>
</dbReference>
<protein>
    <submittedName>
        <fullName evidence="2">Uncharacterized protein</fullName>
    </submittedName>
</protein>
<feature type="region of interest" description="Disordered" evidence="1">
    <location>
        <begin position="378"/>
        <end position="398"/>
    </location>
</feature>